<accession>A0AAW0W9T3</accession>
<sequence length="122" mass="13691">VSIHNLQYTYSSSTKAHGNSVNHSFLNFRDISRMALSLVDLKGGVGLAGGLMVSLRAGGSSSSPLAFRRWRELLYLGRDAMRDRHQRPHQRFSNIHRPSPSPSPYGRLQLLFLPFLTLSQNL</sequence>
<dbReference type="EMBL" id="JARKIK010000079">
    <property type="protein sequence ID" value="KAK8726530.1"/>
    <property type="molecule type" value="Genomic_DNA"/>
</dbReference>
<keyword evidence="2" id="KW-1185">Reference proteome</keyword>
<dbReference type="AlphaFoldDB" id="A0AAW0W9T3"/>
<name>A0AAW0W9T3_CHEQU</name>
<organism evidence="1 2">
    <name type="scientific">Cherax quadricarinatus</name>
    <name type="common">Australian red claw crayfish</name>
    <dbReference type="NCBI Taxonomy" id="27406"/>
    <lineage>
        <taxon>Eukaryota</taxon>
        <taxon>Metazoa</taxon>
        <taxon>Ecdysozoa</taxon>
        <taxon>Arthropoda</taxon>
        <taxon>Crustacea</taxon>
        <taxon>Multicrustacea</taxon>
        <taxon>Malacostraca</taxon>
        <taxon>Eumalacostraca</taxon>
        <taxon>Eucarida</taxon>
        <taxon>Decapoda</taxon>
        <taxon>Pleocyemata</taxon>
        <taxon>Astacidea</taxon>
        <taxon>Parastacoidea</taxon>
        <taxon>Parastacidae</taxon>
        <taxon>Cherax</taxon>
    </lineage>
</organism>
<evidence type="ECO:0000313" key="2">
    <source>
        <dbReference type="Proteomes" id="UP001445076"/>
    </source>
</evidence>
<comment type="caution">
    <text evidence="1">The sequence shown here is derived from an EMBL/GenBank/DDBJ whole genome shotgun (WGS) entry which is preliminary data.</text>
</comment>
<dbReference type="Proteomes" id="UP001445076">
    <property type="component" value="Unassembled WGS sequence"/>
</dbReference>
<evidence type="ECO:0000313" key="1">
    <source>
        <dbReference type="EMBL" id="KAK8726530.1"/>
    </source>
</evidence>
<feature type="non-terminal residue" evidence="1">
    <location>
        <position position="1"/>
    </location>
</feature>
<reference evidence="1 2" key="1">
    <citation type="journal article" date="2024" name="BMC Genomics">
        <title>Genome assembly of redclaw crayfish (Cherax quadricarinatus) provides insights into its immune adaptation and hypoxia tolerance.</title>
        <authorList>
            <person name="Liu Z."/>
            <person name="Zheng J."/>
            <person name="Li H."/>
            <person name="Fang K."/>
            <person name="Wang S."/>
            <person name="He J."/>
            <person name="Zhou D."/>
            <person name="Weng S."/>
            <person name="Chi M."/>
            <person name="Gu Z."/>
            <person name="He J."/>
            <person name="Li F."/>
            <person name="Wang M."/>
        </authorList>
    </citation>
    <scope>NUCLEOTIDE SEQUENCE [LARGE SCALE GENOMIC DNA]</scope>
    <source>
        <strain evidence="1">ZL_2023a</strain>
    </source>
</reference>
<protein>
    <submittedName>
        <fullName evidence="1">Uncharacterized protein</fullName>
    </submittedName>
</protein>
<proteinExistence type="predicted"/>
<gene>
    <name evidence="1" type="ORF">OTU49_010294</name>
</gene>